<keyword evidence="3" id="KW-1185">Reference proteome</keyword>
<keyword evidence="1" id="KW-0732">Signal</keyword>
<dbReference type="PROSITE" id="PS51257">
    <property type="entry name" value="PROKAR_LIPOPROTEIN"/>
    <property type="match status" value="1"/>
</dbReference>
<feature type="chain" id="PRO_5014775688" description="Heme-binding protein" evidence="1">
    <location>
        <begin position="24"/>
        <end position="659"/>
    </location>
</feature>
<proteinExistence type="predicted"/>
<sequence>MKRGLLYLLGATLLAACGGGGGAGDSTGTSPATDANDVACTGQCATADTLLTEADVRQVLARGVHQAEVLGAAATIAVVDRVGNVLAVYRMGAVGAGNDVTISTRFPTDISTGLEGIVLPVAVGGDALAAITKAVTGAYLSSEGNAFSTRTANQIVQEHFNPGEQNQPAGPLFGVQFSQLACSDFTQASAGISVGPQRSPLGLAADPGGFPLYKEGTPVGGVGVIADGRYSIDSNILDTDVDLDEQIALAASFGLSAPLDRRADRITVEGKVFRFSDTDFADLPADPAQATDFGSLADNGQLLAVPGYSNGQIVAGTAFGQPGSGIRPASGFAGLDAFVFVDAANGNRYPPRAGSDTAELAGDAFSAAEVRQLLGSALTVANRSRAQIRRPVGSQARVTVSVVDSRGAVLGMVRTRDAPVFGADVSLQKARTAVLFSSRDAADFLRGITQPAQYLNPDLSPAAQVQIGSYVDAAQTFIGPQALTDGTAFSDRAGGNLSRPFYPDGIVGNPAGPFSKSFLNNEWSVFSTGLQLDLAFNRIIEHVAFVVGLSGVDVVDNCAQSSAPRIANGIQIFPGSVPVYRGDTLIGGIGVSGDGIEQDDMIAFLGLHEAGEALGGSINNAPVALRADQLTPGGTRLRYIQCPQTPYIDSDTQNVCAGK</sequence>
<organism evidence="2 3">
    <name type="scientific">Kineobactrum sediminis</name>
    <dbReference type="NCBI Taxonomy" id="1905677"/>
    <lineage>
        <taxon>Bacteria</taxon>
        <taxon>Pseudomonadati</taxon>
        <taxon>Pseudomonadota</taxon>
        <taxon>Gammaproteobacteria</taxon>
        <taxon>Cellvibrionales</taxon>
        <taxon>Halieaceae</taxon>
        <taxon>Kineobactrum</taxon>
    </lineage>
</organism>
<dbReference type="PANTHER" id="PTHR34309">
    <property type="entry name" value="SLR1406 PROTEIN"/>
    <property type="match status" value="1"/>
</dbReference>
<gene>
    <name evidence="2" type="ORF">CWI75_13455</name>
</gene>
<dbReference type="InterPro" id="IPR052517">
    <property type="entry name" value="GlcG_carb_metab_protein"/>
</dbReference>
<evidence type="ECO:0008006" key="4">
    <source>
        <dbReference type="Google" id="ProtNLM"/>
    </source>
</evidence>
<dbReference type="InterPro" id="IPR038084">
    <property type="entry name" value="PduO/GlcC-like_sf"/>
</dbReference>
<dbReference type="Pfam" id="PF03928">
    <property type="entry name" value="HbpS-like"/>
    <property type="match status" value="1"/>
</dbReference>
<name>A0A2N5Y038_9GAMM</name>
<evidence type="ECO:0000256" key="1">
    <source>
        <dbReference type="SAM" id="SignalP"/>
    </source>
</evidence>
<dbReference type="PANTHER" id="PTHR34309:SF1">
    <property type="entry name" value="PROTEIN GLCG"/>
    <property type="match status" value="1"/>
</dbReference>
<dbReference type="OrthoDB" id="9121915at2"/>
<dbReference type="InterPro" id="IPR005624">
    <property type="entry name" value="PduO/GlcC-like"/>
</dbReference>
<dbReference type="RefSeq" id="WP_101522037.1">
    <property type="nucleotide sequence ID" value="NZ_PKLZ01000010.1"/>
</dbReference>
<accession>A0A2N5Y038</accession>
<protein>
    <recommendedName>
        <fullName evidence="4">Heme-binding protein</fullName>
    </recommendedName>
</protein>
<feature type="signal peptide" evidence="1">
    <location>
        <begin position="1"/>
        <end position="23"/>
    </location>
</feature>
<dbReference type="Proteomes" id="UP000234845">
    <property type="component" value="Unassembled WGS sequence"/>
</dbReference>
<dbReference type="EMBL" id="PKLZ01000010">
    <property type="protein sequence ID" value="PLW81754.1"/>
    <property type="molecule type" value="Genomic_DNA"/>
</dbReference>
<evidence type="ECO:0000313" key="2">
    <source>
        <dbReference type="EMBL" id="PLW81754.1"/>
    </source>
</evidence>
<comment type="caution">
    <text evidence="2">The sequence shown here is derived from an EMBL/GenBank/DDBJ whole genome shotgun (WGS) entry which is preliminary data.</text>
</comment>
<reference evidence="3" key="1">
    <citation type="submission" date="2017-11" db="EMBL/GenBank/DDBJ databases">
        <title>The draft genome sequence of Chromatocurvus sp. F02.</title>
        <authorList>
            <person name="Du Z.-J."/>
            <person name="Chang Y.-Q."/>
        </authorList>
    </citation>
    <scope>NUCLEOTIDE SEQUENCE [LARGE SCALE GENOMIC DNA]</scope>
    <source>
        <strain evidence="3">F02</strain>
    </source>
</reference>
<dbReference type="AlphaFoldDB" id="A0A2N5Y038"/>
<dbReference type="Gene3D" id="3.30.450.150">
    <property type="entry name" value="Haem-degrading domain"/>
    <property type="match status" value="2"/>
</dbReference>
<dbReference type="SUPFAM" id="SSF143744">
    <property type="entry name" value="GlcG-like"/>
    <property type="match status" value="3"/>
</dbReference>
<evidence type="ECO:0000313" key="3">
    <source>
        <dbReference type="Proteomes" id="UP000234845"/>
    </source>
</evidence>